<feature type="compositionally biased region" description="Polar residues" evidence="1">
    <location>
        <begin position="230"/>
        <end position="257"/>
    </location>
</feature>
<reference evidence="2" key="1">
    <citation type="submission" date="2022-01" db="EMBL/GenBank/DDBJ databases">
        <authorList>
            <person name="King R."/>
        </authorList>
    </citation>
    <scope>NUCLEOTIDE SEQUENCE</scope>
</reference>
<evidence type="ECO:0000313" key="2">
    <source>
        <dbReference type="EMBL" id="CAH1728183.1"/>
    </source>
</evidence>
<feature type="region of interest" description="Disordered" evidence="1">
    <location>
        <begin position="332"/>
        <end position="389"/>
    </location>
</feature>
<dbReference type="Proteomes" id="UP001153620">
    <property type="component" value="Chromosome 3"/>
</dbReference>
<organism evidence="2 3">
    <name type="scientific">Chironomus riparius</name>
    <dbReference type="NCBI Taxonomy" id="315576"/>
    <lineage>
        <taxon>Eukaryota</taxon>
        <taxon>Metazoa</taxon>
        <taxon>Ecdysozoa</taxon>
        <taxon>Arthropoda</taxon>
        <taxon>Hexapoda</taxon>
        <taxon>Insecta</taxon>
        <taxon>Pterygota</taxon>
        <taxon>Neoptera</taxon>
        <taxon>Endopterygota</taxon>
        <taxon>Diptera</taxon>
        <taxon>Nematocera</taxon>
        <taxon>Chironomoidea</taxon>
        <taxon>Chironomidae</taxon>
        <taxon>Chironominae</taxon>
        <taxon>Chironomus</taxon>
    </lineage>
</organism>
<keyword evidence="3" id="KW-1185">Reference proteome</keyword>
<feature type="compositionally biased region" description="Low complexity" evidence="1">
    <location>
        <begin position="208"/>
        <end position="224"/>
    </location>
</feature>
<proteinExistence type="predicted"/>
<evidence type="ECO:0000313" key="3">
    <source>
        <dbReference type="Proteomes" id="UP001153620"/>
    </source>
</evidence>
<reference evidence="2" key="2">
    <citation type="submission" date="2022-10" db="EMBL/GenBank/DDBJ databases">
        <authorList>
            <consortium name="ENA_rothamsted_submissions"/>
            <consortium name="culmorum"/>
            <person name="King R."/>
        </authorList>
    </citation>
    <scope>NUCLEOTIDE SEQUENCE</scope>
</reference>
<feature type="compositionally biased region" description="Low complexity" evidence="1">
    <location>
        <begin position="350"/>
        <end position="389"/>
    </location>
</feature>
<protein>
    <submittedName>
        <fullName evidence="2">Uncharacterized protein</fullName>
    </submittedName>
</protein>
<feature type="compositionally biased region" description="Basic and acidic residues" evidence="1">
    <location>
        <begin position="261"/>
        <end position="285"/>
    </location>
</feature>
<accession>A0A9P0NNG9</accession>
<dbReference type="EMBL" id="OU895879">
    <property type="protein sequence ID" value="CAH1728183.1"/>
    <property type="molecule type" value="Genomic_DNA"/>
</dbReference>
<dbReference type="AlphaFoldDB" id="A0A9P0NNG9"/>
<name>A0A9P0NNG9_9DIPT</name>
<dbReference type="OrthoDB" id="6250964at2759"/>
<sequence length="580" mass="67538">MAAVAIIDNDAFQKHLKHADSSIMLYSTSSDMTRYDIADLKKIKDSKLSQQPPCCFYDPNIMRLNILKYKNRDPVVVDIQMKAFREKLQNLSVTGWDPNILQLLRNYHNALLNPFYNGYTGNYQNQQQQMFNPQQPQAFNQPTQSQFQPCPDRVSLMEKQQAVLDKIPSYDRKMNFFDNITTTANIPPPRTMMNFDHRQQATFFKRPNNNYNNQQQQQHHQSNYLRKPNSCASEQHGNSYSSSVGYFSGNDTKSSCGEESVLEKPSEKRTCFESNKKIEPSKAEDEKEPEWFSVPATLEDFIDLHGFSDEDIAEQPEAEDKEKCLEVKQAAENQRNNMSTNSFNHEYQPNQNRRYSHNSSYNRYSHNSGYSSHNSSYNQSFNSQNSSYSNNSYYNARNMNYRNNTVNNNANQRFRNPLHFNKPAPRTSSAAAPPQIMNPFFDAWKSGKFLHQQNVSFSDLMEQNYPKNLPSNAMHISEVENRMKQQQSYNPMHHQAPPQTAVPQFFQNLANNWGVRVNENPSHAYQYQNNVGPPQMPPQAMYDGHKIPTQEQLQQFTSEIMRNAIIRKNQQYHDENNYQK</sequence>
<evidence type="ECO:0000256" key="1">
    <source>
        <dbReference type="SAM" id="MobiDB-lite"/>
    </source>
</evidence>
<feature type="compositionally biased region" description="Polar residues" evidence="1">
    <location>
        <begin position="332"/>
        <end position="349"/>
    </location>
</feature>
<gene>
    <name evidence="2" type="ORF">CHIRRI_LOCUS10401</name>
</gene>
<feature type="region of interest" description="Disordered" evidence="1">
    <location>
        <begin position="206"/>
        <end position="289"/>
    </location>
</feature>